<dbReference type="RefSeq" id="WP_256397517.1">
    <property type="nucleotide sequence ID" value="NZ_JANHDJ010000007.1"/>
</dbReference>
<comment type="caution">
    <text evidence="2">The sequence shown here is derived from an EMBL/GenBank/DDBJ whole genome shotgun (WGS) entry which is preliminary data.</text>
</comment>
<dbReference type="EMBL" id="JBHUDM010000001">
    <property type="protein sequence ID" value="MFD1640513.1"/>
    <property type="molecule type" value="Genomic_DNA"/>
</dbReference>
<dbReference type="SUPFAM" id="SSF57802">
    <property type="entry name" value="Rubredoxin-like"/>
    <property type="match status" value="1"/>
</dbReference>
<dbReference type="InterPro" id="IPR055554">
    <property type="entry name" value="DUF7130"/>
</dbReference>
<evidence type="ECO:0000313" key="2">
    <source>
        <dbReference type="EMBL" id="MFD1640513.1"/>
    </source>
</evidence>
<accession>A0ABD6D3D1</accession>
<proteinExistence type="predicted"/>
<gene>
    <name evidence="2" type="ORF">ACFSBW_01310</name>
</gene>
<evidence type="ECO:0000259" key="1">
    <source>
        <dbReference type="Pfam" id="PF23458"/>
    </source>
</evidence>
<organism evidence="2 3">
    <name type="scientific">Halohasta litorea</name>
    <dbReference type="NCBI Taxonomy" id="869891"/>
    <lineage>
        <taxon>Archaea</taxon>
        <taxon>Methanobacteriati</taxon>
        <taxon>Methanobacteriota</taxon>
        <taxon>Stenosarchaea group</taxon>
        <taxon>Halobacteria</taxon>
        <taxon>Halobacteriales</taxon>
        <taxon>Haloferacaceae</taxon>
        <taxon>Halohasta</taxon>
    </lineage>
</organism>
<keyword evidence="3" id="KW-1185">Reference proteome</keyword>
<dbReference type="Proteomes" id="UP001597052">
    <property type="component" value="Unassembled WGS sequence"/>
</dbReference>
<feature type="domain" description="DUF7130" evidence="1">
    <location>
        <begin position="18"/>
        <end position="101"/>
    </location>
</feature>
<reference evidence="2 3" key="1">
    <citation type="journal article" date="2019" name="Int. J. Syst. Evol. Microbiol.">
        <title>The Global Catalogue of Microorganisms (GCM) 10K type strain sequencing project: providing services to taxonomists for standard genome sequencing and annotation.</title>
        <authorList>
            <consortium name="The Broad Institute Genomics Platform"/>
            <consortium name="The Broad Institute Genome Sequencing Center for Infectious Disease"/>
            <person name="Wu L."/>
            <person name="Ma J."/>
        </authorList>
    </citation>
    <scope>NUCLEOTIDE SEQUENCE [LARGE SCALE GENOMIC DNA]</scope>
    <source>
        <strain evidence="2 3">CGMCC 1.10593</strain>
    </source>
</reference>
<protein>
    <submittedName>
        <fullName evidence="2">Rubredoxin-like domain-containing protein</fullName>
    </submittedName>
</protein>
<dbReference type="Gene3D" id="2.20.28.10">
    <property type="match status" value="1"/>
</dbReference>
<name>A0ABD6D3D1_9EURY</name>
<dbReference type="Pfam" id="PF23458">
    <property type="entry name" value="DUF7130"/>
    <property type="match status" value="1"/>
</dbReference>
<sequence>MSESNSHPADTDQTPKLVGETVFDADGEPLGVVRSLTDHGFVVSTSPDATGGPQSTSGEFGEAYLMWRCLECGEMGEIEQMPDRCPNCDAEKESLYYWTED</sequence>
<evidence type="ECO:0000313" key="3">
    <source>
        <dbReference type="Proteomes" id="UP001597052"/>
    </source>
</evidence>
<dbReference type="AlphaFoldDB" id="A0ABD6D3D1"/>